<organism evidence="2 3">
    <name type="scientific">Mizuhopecten yessoensis</name>
    <name type="common">Japanese scallop</name>
    <name type="synonym">Patinopecten yessoensis</name>
    <dbReference type="NCBI Taxonomy" id="6573"/>
    <lineage>
        <taxon>Eukaryota</taxon>
        <taxon>Metazoa</taxon>
        <taxon>Spiralia</taxon>
        <taxon>Lophotrochozoa</taxon>
        <taxon>Mollusca</taxon>
        <taxon>Bivalvia</taxon>
        <taxon>Autobranchia</taxon>
        <taxon>Pteriomorphia</taxon>
        <taxon>Pectinida</taxon>
        <taxon>Pectinoidea</taxon>
        <taxon>Pectinidae</taxon>
        <taxon>Mizuhopecten</taxon>
    </lineage>
</organism>
<dbReference type="EMBL" id="NEDP02005574">
    <property type="protein sequence ID" value="OWF38072.1"/>
    <property type="molecule type" value="Genomic_DNA"/>
</dbReference>
<evidence type="ECO:0000313" key="2">
    <source>
        <dbReference type="EMBL" id="OWF38072.1"/>
    </source>
</evidence>
<dbReference type="STRING" id="6573.A0A210PNK7"/>
<feature type="chain" id="PRO_5012690722" evidence="1">
    <location>
        <begin position="22"/>
        <end position="685"/>
    </location>
</feature>
<accession>A0A210PNK7</accession>
<keyword evidence="1" id="KW-0732">Signal</keyword>
<comment type="caution">
    <text evidence="2">The sequence shown here is derived from an EMBL/GenBank/DDBJ whole genome shotgun (WGS) entry which is preliminary data.</text>
</comment>
<proteinExistence type="predicted"/>
<gene>
    <name evidence="2" type="ORF">KP79_PYT12827</name>
</gene>
<name>A0A210PNK7_MIZYE</name>
<dbReference type="AlphaFoldDB" id="A0A210PNK7"/>
<dbReference type="OrthoDB" id="6059742at2759"/>
<evidence type="ECO:0000313" key="3">
    <source>
        <dbReference type="Proteomes" id="UP000242188"/>
    </source>
</evidence>
<keyword evidence="3" id="KW-1185">Reference proteome</keyword>
<sequence>MTTCKCMLSLLLLSLLAVTAAVHQAEIDKLVKDIEELARHLMLQQLVIEERIRSDGNSGVKQIRGTHKGTRAYFGDTFNMGSMLSIHDHTNYDRTVGMGEFSAVMNGLEFRTRHNDYKLRMPSENSTKFHLLQDLPFPEVPPSVMAKHSVPDQIKEMREYFRAFKEQNSSIRHDYANYFKPVMCYVEGAWTTDTKSISEPFHSDRHFLDASSWFDLLEKVRFTSYTGGKSNFENYSFLPTTITDVVNGNPVYAQWNYRIICHPIRTRMGLSSLALIDDLGIRMAHRYSFEKANHARTARYRLTPRSFNRYNSTNQASSTLNLEYTGVELLDSIMNEIPGKDNYHHTLTDDAFGQTEYNMLNSGKSPQNAAYYHHLTDSKLPNAQGDHIYYKGFSDENLWVAETTQPRVAPMTVTSCQFNASVGDVTCNNHTVRYSYAVPLEIIWMTPLYTWNPYGLVFHTDNNVPPKNGRTGGTNATTAFNGTSRSYYYYTPNDFFKSNEVGRDPADTAKDVVGVLDKHGHVKIVKPSGTRIMLPEIDGVGKIRTRYPVAPSHHEGSPMYKEVDALKEMILDIPKNLKFFESPPFGSHNVQTHNPDDSLQHFTTTFTHKTPPGLHQHDVYVDAHDWSMLQRNSKVMAITTNDNEHSHTLQLQRDAHNHNQINIISCDNVPHCWDGHANVLLHMTD</sequence>
<feature type="signal peptide" evidence="1">
    <location>
        <begin position="1"/>
        <end position="21"/>
    </location>
</feature>
<protein>
    <submittedName>
        <fullName evidence="2">Uncharacterized protein</fullName>
    </submittedName>
</protein>
<reference evidence="2 3" key="1">
    <citation type="journal article" date="2017" name="Nat. Ecol. Evol.">
        <title>Scallop genome provides insights into evolution of bilaterian karyotype and development.</title>
        <authorList>
            <person name="Wang S."/>
            <person name="Zhang J."/>
            <person name="Jiao W."/>
            <person name="Li J."/>
            <person name="Xun X."/>
            <person name="Sun Y."/>
            <person name="Guo X."/>
            <person name="Huan P."/>
            <person name="Dong B."/>
            <person name="Zhang L."/>
            <person name="Hu X."/>
            <person name="Sun X."/>
            <person name="Wang J."/>
            <person name="Zhao C."/>
            <person name="Wang Y."/>
            <person name="Wang D."/>
            <person name="Huang X."/>
            <person name="Wang R."/>
            <person name="Lv J."/>
            <person name="Li Y."/>
            <person name="Zhang Z."/>
            <person name="Liu B."/>
            <person name="Lu W."/>
            <person name="Hui Y."/>
            <person name="Liang J."/>
            <person name="Zhou Z."/>
            <person name="Hou R."/>
            <person name="Li X."/>
            <person name="Liu Y."/>
            <person name="Li H."/>
            <person name="Ning X."/>
            <person name="Lin Y."/>
            <person name="Zhao L."/>
            <person name="Xing Q."/>
            <person name="Dou J."/>
            <person name="Li Y."/>
            <person name="Mao J."/>
            <person name="Guo H."/>
            <person name="Dou H."/>
            <person name="Li T."/>
            <person name="Mu C."/>
            <person name="Jiang W."/>
            <person name="Fu Q."/>
            <person name="Fu X."/>
            <person name="Miao Y."/>
            <person name="Liu J."/>
            <person name="Yu Q."/>
            <person name="Li R."/>
            <person name="Liao H."/>
            <person name="Li X."/>
            <person name="Kong Y."/>
            <person name="Jiang Z."/>
            <person name="Chourrout D."/>
            <person name="Li R."/>
            <person name="Bao Z."/>
        </authorList>
    </citation>
    <scope>NUCLEOTIDE SEQUENCE [LARGE SCALE GENOMIC DNA]</scope>
    <source>
        <strain evidence="2 3">PY_sf001</strain>
    </source>
</reference>
<evidence type="ECO:0000256" key="1">
    <source>
        <dbReference type="SAM" id="SignalP"/>
    </source>
</evidence>
<dbReference type="Proteomes" id="UP000242188">
    <property type="component" value="Unassembled WGS sequence"/>
</dbReference>